<dbReference type="Proteomes" id="UP000030816">
    <property type="component" value="Unassembled WGS sequence"/>
</dbReference>
<evidence type="ECO:0000256" key="2">
    <source>
        <dbReference type="SAM" id="SignalP"/>
    </source>
</evidence>
<sequence length="335" mass="37041">MRIKILPLLVVVGLANAVPGIRRAPPPIQPSDPPSKQLWDSVVGGFREWGLNGDLQPPPNRNAPLKEMPFGLGLPKPRQRKIPAGSIVRVGVTRAQGQPSGRQTCSKPCWRKRQLCCDLGELGKPTKPKNPGSKPDRGSKVRVNKAAVARTAAIAVLTPLAKALLNELQRWDNVVGRAVRWFEATVASIQRAIGGSPRHDIDGSDLKAAFLCALKGGRAEDNIFGRKNKLCTPMEDEFKDSLQAKFREGKIDELMTLCRNAGTYRGGDVHVWNWSRRYCDAFYRTDEYAQRIWEMGLDGLVDSCSELEVNPPGDQRLRANLEARCTEFLQGLTDA</sequence>
<dbReference type="HOGENOM" id="CLU_049333_0_0_1"/>
<comment type="caution">
    <text evidence="3">The sequence shown here is derived from an EMBL/GenBank/DDBJ whole genome shotgun (WGS) entry which is preliminary data.</text>
</comment>
<evidence type="ECO:0000313" key="4">
    <source>
        <dbReference type="Proteomes" id="UP000030816"/>
    </source>
</evidence>
<dbReference type="GeneID" id="63738000"/>
<protein>
    <submittedName>
        <fullName evidence="3">Heat-labile enterotoxin IIA, A chain</fullName>
    </submittedName>
</protein>
<reference evidence="3 4" key="1">
    <citation type="journal article" date="2014" name="Proc. Natl. Acad. Sci. U.S.A.">
        <title>Trajectory and genomic determinants of fungal-pathogen speciation and host adaptation.</title>
        <authorList>
            <person name="Hu X."/>
            <person name="Xiao G."/>
            <person name="Zheng P."/>
            <person name="Shang Y."/>
            <person name="Su Y."/>
            <person name="Zhang X."/>
            <person name="Liu X."/>
            <person name="Zhan S."/>
            <person name="St Leger R.J."/>
            <person name="Wang C."/>
        </authorList>
    </citation>
    <scope>NUCLEOTIDE SEQUENCE [LARGE SCALE GENOMIC DNA]</scope>
    <source>
        <strain evidence="3 4">ARSEF 1941</strain>
    </source>
</reference>
<dbReference type="OrthoDB" id="4937746at2759"/>
<feature type="chain" id="PRO_5002081479" evidence="2">
    <location>
        <begin position="18"/>
        <end position="335"/>
    </location>
</feature>
<accession>A0A0B2WQT3</accession>
<dbReference type="AlphaFoldDB" id="A0A0B2WQT3"/>
<dbReference type="RefSeq" id="XP_040679487.1">
    <property type="nucleotide sequence ID" value="XM_040822344.1"/>
</dbReference>
<feature type="signal peptide" evidence="2">
    <location>
        <begin position="1"/>
        <end position="17"/>
    </location>
</feature>
<name>A0A0B2WQT3_METAS</name>
<organism evidence="3 4">
    <name type="scientific">Metarhizium album (strain ARSEF 1941)</name>
    <dbReference type="NCBI Taxonomy" id="1081103"/>
    <lineage>
        <taxon>Eukaryota</taxon>
        <taxon>Fungi</taxon>
        <taxon>Dikarya</taxon>
        <taxon>Ascomycota</taxon>
        <taxon>Pezizomycotina</taxon>
        <taxon>Sordariomycetes</taxon>
        <taxon>Hypocreomycetidae</taxon>
        <taxon>Hypocreales</taxon>
        <taxon>Clavicipitaceae</taxon>
        <taxon>Metarhizium</taxon>
    </lineage>
</organism>
<proteinExistence type="predicted"/>
<keyword evidence="4" id="KW-1185">Reference proteome</keyword>
<evidence type="ECO:0000256" key="1">
    <source>
        <dbReference type="SAM" id="MobiDB-lite"/>
    </source>
</evidence>
<gene>
    <name evidence="3" type="ORF">MAM_03545</name>
</gene>
<dbReference type="EMBL" id="AZHE01000007">
    <property type="protein sequence ID" value="KHN98421.1"/>
    <property type="molecule type" value="Genomic_DNA"/>
</dbReference>
<feature type="region of interest" description="Disordered" evidence="1">
    <location>
        <begin position="120"/>
        <end position="141"/>
    </location>
</feature>
<keyword evidence="2" id="KW-0732">Signal</keyword>
<evidence type="ECO:0000313" key="3">
    <source>
        <dbReference type="EMBL" id="KHN98421.1"/>
    </source>
</evidence>